<dbReference type="EMBL" id="JBBCAQ010000033">
    <property type="protein sequence ID" value="KAK7582188.1"/>
    <property type="molecule type" value="Genomic_DNA"/>
</dbReference>
<dbReference type="AlphaFoldDB" id="A0AAN9Y2N1"/>
<sequence>MSTAEQQWISTASMNRFYDHCYLIECAYHIISRYCCSFTNLLTHDDGSIPYYLVQKVKIAVEYGKILLNSRYRPFQQQLRILGVYDYIDRPQYEKLCILWNTIKAETQIVEMYFNQISLLIYPVVSSTTLPFLESVDNEDVSALIKINAIIHTLISYDEKTSAATLKKNVSRLLKSDSTVKPSTTSTPYFNEEELGVFIVNSIIEPLFEEEESTKSPFKTTTRASPKKNDHFLKKVVNNSLTSSNTREKGGNAGTGPTAKKVLRCMSPEISDFVLEHGMNQLQVLKNNWLTSDLYNIFKMDDQLLLNNIFSNPRIKSLVSDDKGAKFYDNRGGATDATKKLNRAGDNFRSIRCDNQKRSTFQRKYPKKGYDKKFTFGNYEFINKKFNSNCTMTTPMTPSSILPNGMHKNFV</sequence>
<keyword evidence="2" id="KW-1185">Reference proteome</keyword>
<organism evidence="1 2">
    <name type="scientific">Parthenolecanium corni</name>
    <dbReference type="NCBI Taxonomy" id="536013"/>
    <lineage>
        <taxon>Eukaryota</taxon>
        <taxon>Metazoa</taxon>
        <taxon>Ecdysozoa</taxon>
        <taxon>Arthropoda</taxon>
        <taxon>Hexapoda</taxon>
        <taxon>Insecta</taxon>
        <taxon>Pterygota</taxon>
        <taxon>Neoptera</taxon>
        <taxon>Paraneoptera</taxon>
        <taxon>Hemiptera</taxon>
        <taxon>Sternorrhyncha</taxon>
        <taxon>Coccoidea</taxon>
        <taxon>Coccidae</taxon>
        <taxon>Parthenolecanium</taxon>
    </lineage>
</organism>
<evidence type="ECO:0000313" key="2">
    <source>
        <dbReference type="Proteomes" id="UP001367676"/>
    </source>
</evidence>
<name>A0AAN9Y2N1_9HEMI</name>
<accession>A0AAN9Y2N1</accession>
<dbReference type="Proteomes" id="UP001367676">
    <property type="component" value="Unassembled WGS sequence"/>
</dbReference>
<gene>
    <name evidence="1" type="ORF">V9T40_013633</name>
</gene>
<reference evidence="1 2" key="1">
    <citation type="submission" date="2024-03" db="EMBL/GenBank/DDBJ databases">
        <title>Adaptation during the transition from Ophiocordyceps entomopathogen to insect associate is accompanied by gene loss and intensified selection.</title>
        <authorList>
            <person name="Ward C.M."/>
            <person name="Onetto C.A."/>
            <person name="Borneman A.R."/>
        </authorList>
    </citation>
    <scope>NUCLEOTIDE SEQUENCE [LARGE SCALE GENOMIC DNA]</scope>
    <source>
        <strain evidence="1">AWRI1</strain>
        <tissue evidence="1">Single Adult Female</tissue>
    </source>
</reference>
<evidence type="ECO:0000313" key="1">
    <source>
        <dbReference type="EMBL" id="KAK7582188.1"/>
    </source>
</evidence>
<protein>
    <submittedName>
        <fullName evidence="1">Uncharacterized protein</fullName>
    </submittedName>
</protein>
<comment type="caution">
    <text evidence="1">The sequence shown here is derived from an EMBL/GenBank/DDBJ whole genome shotgun (WGS) entry which is preliminary data.</text>
</comment>
<proteinExistence type="predicted"/>